<evidence type="ECO:0000313" key="22">
    <source>
        <dbReference type="Proteomes" id="UP001497382"/>
    </source>
</evidence>
<evidence type="ECO:0000256" key="9">
    <source>
        <dbReference type="ARBA" id="ARBA00022801"/>
    </source>
</evidence>
<dbReference type="GO" id="GO:0006302">
    <property type="term" value="P:double-strand break repair"/>
    <property type="evidence" value="ECO:0007669"/>
    <property type="project" value="InterPro"/>
</dbReference>
<evidence type="ECO:0000256" key="11">
    <source>
        <dbReference type="ARBA" id="ARBA00022840"/>
    </source>
</evidence>
<feature type="coiled-coil region" evidence="19">
    <location>
        <begin position="589"/>
        <end position="623"/>
    </location>
</feature>
<dbReference type="GO" id="GO:0000722">
    <property type="term" value="P:telomere maintenance via recombination"/>
    <property type="evidence" value="ECO:0007669"/>
    <property type="project" value="TreeGrafter"/>
</dbReference>
<dbReference type="InterPro" id="IPR004584">
    <property type="entry name" value="Rad50_eukaryotes"/>
</dbReference>
<reference evidence="21 22" key="1">
    <citation type="submission" date="2024-04" db="EMBL/GenBank/DDBJ databases">
        <authorList>
            <person name="Rising A."/>
            <person name="Reimegard J."/>
            <person name="Sonavane S."/>
            <person name="Akerstrom W."/>
            <person name="Nylinder S."/>
            <person name="Hedman E."/>
            <person name="Kallberg Y."/>
        </authorList>
    </citation>
    <scope>NUCLEOTIDE SEQUENCE [LARGE SCALE GENOMIC DNA]</scope>
</reference>
<evidence type="ECO:0000256" key="15">
    <source>
        <dbReference type="ARBA" id="ARBA00023242"/>
    </source>
</evidence>
<keyword evidence="9" id="KW-0378">Hydrolase</keyword>
<feature type="coiled-coil region" evidence="19">
    <location>
        <begin position="651"/>
        <end position="678"/>
    </location>
</feature>
<evidence type="ECO:0000259" key="20">
    <source>
        <dbReference type="PROSITE" id="PS51131"/>
    </source>
</evidence>
<keyword evidence="5" id="KW-0158">Chromosome</keyword>
<dbReference type="FunFam" id="3.40.50.300:FF:000947">
    <property type="entry name" value="DNA repair protein RAD50"/>
    <property type="match status" value="1"/>
</dbReference>
<keyword evidence="16" id="KW-0469">Meiosis</keyword>
<keyword evidence="22" id="KW-1185">Reference proteome</keyword>
<protein>
    <recommendedName>
        <fullName evidence="20">Zinc-hook domain-containing protein</fullName>
    </recommendedName>
</protein>
<keyword evidence="11" id="KW-0067">ATP-binding</keyword>
<evidence type="ECO:0000256" key="10">
    <source>
        <dbReference type="ARBA" id="ARBA00022833"/>
    </source>
</evidence>
<dbReference type="Gene3D" id="1.10.287.1490">
    <property type="match status" value="2"/>
</dbReference>
<feature type="binding site" evidence="18">
    <location>
        <position position="696"/>
    </location>
    <ligand>
        <name>Zn(2+)</name>
        <dbReference type="ChEBI" id="CHEBI:29105"/>
    </ligand>
</feature>
<dbReference type="Pfam" id="PF04423">
    <property type="entry name" value="Rad50_zn_hook"/>
    <property type="match status" value="1"/>
</dbReference>
<feature type="coiled-coil region" evidence="19">
    <location>
        <begin position="191"/>
        <end position="373"/>
    </location>
</feature>
<evidence type="ECO:0000313" key="21">
    <source>
        <dbReference type="EMBL" id="CAL1284741.1"/>
    </source>
</evidence>
<gene>
    <name evidence="21" type="ORF">LARSCL_LOCUS13307</name>
</gene>
<evidence type="ECO:0000256" key="12">
    <source>
        <dbReference type="ARBA" id="ARBA00022842"/>
    </source>
</evidence>
<evidence type="ECO:0000256" key="14">
    <source>
        <dbReference type="ARBA" id="ARBA00023204"/>
    </source>
</evidence>
<dbReference type="GO" id="GO:0070192">
    <property type="term" value="P:chromosome organization involved in meiotic cell cycle"/>
    <property type="evidence" value="ECO:0007669"/>
    <property type="project" value="TreeGrafter"/>
</dbReference>
<feature type="domain" description="Zinc-hook" evidence="20">
    <location>
        <begin position="651"/>
        <end position="749"/>
    </location>
</feature>
<evidence type="ECO:0000256" key="5">
    <source>
        <dbReference type="ARBA" id="ARBA00022454"/>
    </source>
</evidence>
<dbReference type="FunFam" id="3.40.50.300:FF:001195">
    <property type="entry name" value="DNA repair protein rad50"/>
    <property type="match status" value="1"/>
</dbReference>
<feature type="coiled-coil region" evidence="19">
    <location>
        <begin position="447"/>
        <end position="544"/>
    </location>
</feature>
<sequence>MSMIEKMSITGIRSFGPDDRQVIEFFRPLTLILGPNGCGKTTLIECLRYITTGDMPPNSDRGGSFVHDPKFAGEQEVKAQVKLQFKDVLGKKVIVTRSLMVTQSVKKLTLKTLEGTVKRYGPNGEKTELSTKCAEIDAEKILKMSLRKMIGFLGVSKAILNHVIFCHQEESNWPLSEGKALKQRFDEIFAATRYIKALEEIRKKRNEMTSEIKIYQTQVDSLVNNKRKAEEFQRELESNESRLSACRDSIQELERKIQPISERLLDIKAKQDKIGNLQGQLDKSLELIKKYEKDERDLRRSIGESLFEGSKEDLEGEMQNFNAFVSQKRKKLERLQQEMSNLQKKYQSDQKVKARLLEELGKLKSENERYKQNVSLRDSKLRALRKKLGLGDLGFDEDEPLEDSQVQNVMRNLKQRNSATQSEFQNCKLKHETNENRLQNLIQSTCMEKAQKQMQLSSNNQQVAKNKTTLRNINDELNRLDSLANLQDNVEKELQECEDELKNVENSTNVDDLRQHLLSKQQKREEFEQQMTALNQEMNTLQKESKTRHEIDLVKKDINSKQEAIDKVNSRHKDTLLHLLGELPTQGICDKVTTLVNNLNQKIDEMNKNLEKERSNLSSLKTTEKFHSNQLASKKELLTTNQNKIFDVCGSQNFEYSCDNLRSTIKELQDEKGALTGSLYLFNKYIEKLKKPRPCCPLCTRSFQQANEAQSLISDLQKKLLNVPNHLEQKTQLIAEKEKLLNKMLELKPVKEAISALLEKEIPELEHKLEAATEDISKSSAKISELEEVLDNICSDMKTATALLPDLYLLDQNQNELKGLERRLSKLKMQIGGKDISRNVQQVSEEINVAQAQIKNLNRDLEKTQQKINSHIEEVQHLKGKINDLKSEKNKMCSDMQKKSALIEQSENITKENTVLTEASKEVKAEISKLEAKVKELMKEKEIATRTKENELEKLTAKIREEERETESIEKISHDIDQYVSANKEAELMEHEDRIEKVTSAIESKREELNSMSKTEKELHQDINSQELKYRNLEDNRKLIETIELISQMNSECQKLKDKIGGYDIRSLHSDLERLNQEARRITKERDDASTRETEFKVKIRECRKQLQDEMFKDAEKRHKDKCIELRTTQLACDDLNKYYVALNKAIMNYHQLKMKEINKIIKDLWIKTYAGNDIDYIEIQSDEDGDRGIEKTRRTFNYRVVMFKGDTPTDMRGRCSAGQKVLASLIIRLALAETFCLNCGILALDEPTTNLDRENISKLARALVDIVQSRSEQRNFQLIIITHDEDFIELLGRSETVDYFYKVSKDNNAHSKISKLYISDMA</sequence>
<evidence type="ECO:0000256" key="8">
    <source>
        <dbReference type="ARBA" id="ARBA00022763"/>
    </source>
</evidence>
<evidence type="ECO:0000256" key="16">
    <source>
        <dbReference type="ARBA" id="ARBA00023254"/>
    </source>
</evidence>
<evidence type="ECO:0000256" key="13">
    <source>
        <dbReference type="ARBA" id="ARBA00023054"/>
    </source>
</evidence>
<dbReference type="InterPro" id="IPR013134">
    <property type="entry name" value="Zn_hook_RAD50"/>
</dbReference>
<keyword evidence="13 19" id="KW-0175">Coiled coil</keyword>
<comment type="cofactor">
    <cofactor evidence="1">
        <name>Zn(2+)</name>
        <dbReference type="ChEBI" id="CHEBI:29105"/>
    </cofactor>
</comment>
<dbReference type="Proteomes" id="UP001497382">
    <property type="component" value="Unassembled WGS sequence"/>
</dbReference>
<evidence type="ECO:0000256" key="7">
    <source>
        <dbReference type="ARBA" id="ARBA00022741"/>
    </source>
</evidence>
<comment type="caution">
    <text evidence="21">The sequence shown here is derived from an EMBL/GenBank/DDBJ whole genome shotgun (WGS) entry which is preliminary data.</text>
</comment>
<keyword evidence="15" id="KW-0539">Nucleus</keyword>
<dbReference type="GO" id="GO:0043047">
    <property type="term" value="F:single-stranded telomeric DNA binding"/>
    <property type="evidence" value="ECO:0007669"/>
    <property type="project" value="TreeGrafter"/>
</dbReference>
<dbReference type="PANTHER" id="PTHR18867">
    <property type="entry name" value="RAD50"/>
    <property type="match status" value="1"/>
</dbReference>
<dbReference type="SUPFAM" id="SSF75712">
    <property type="entry name" value="Rad50 coiled-coil Zn hook"/>
    <property type="match status" value="1"/>
</dbReference>
<evidence type="ECO:0000256" key="2">
    <source>
        <dbReference type="ARBA" id="ARBA00004123"/>
    </source>
</evidence>
<dbReference type="Pfam" id="PF13558">
    <property type="entry name" value="SbcC_Walker_B"/>
    <property type="match status" value="1"/>
</dbReference>
<dbReference type="GO" id="GO:0007004">
    <property type="term" value="P:telomere maintenance via telomerase"/>
    <property type="evidence" value="ECO:0007669"/>
    <property type="project" value="TreeGrafter"/>
</dbReference>
<feature type="coiled-coil region" evidence="19">
    <location>
        <begin position="727"/>
        <end position="888"/>
    </location>
</feature>
<dbReference type="GO" id="GO:0005524">
    <property type="term" value="F:ATP binding"/>
    <property type="evidence" value="ECO:0007669"/>
    <property type="project" value="UniProtKB-KW"/>
</dbReference>
<dbReference type="GO" id="GO:0030870">
    <property type="term" value="C:Mre11 complex"/>
    <property type="evidence" value="ECO:0007669"/>
    <property type="project" value="InterPro"/>
</dbReference>
<dbReference type="GO" id="GO:0003691">
    <property type="term" value="F:double-stranded telomeric DNA binding"/>
    <property type="evidence" value="ECO:0007669"/>
    <property type="project" value="TreeGrafter"/>
</dbReference>
<evidence type="ECO:0000256" key="17">
    <source>
        <dbReference type="ARBA" id="ARBA00049360"/>
    </source>
</evidence>
<keyword evidence="10 18" id="KW-0862">Zinc</keyword>
<comment type="catalytic activity">
    <reaction evidence="17">
        <text>ATP + H2O = ADP + phosphate + H(+)</text>
        <dbReference type="Rhea" id="RHEA:13065"/>
        <dbReference type="ChEBI" id="CHEBI:15377"/>
        <dbReference type="ChEBI" id="CHEBI:15378"/>
        <dbReference type="ChEBI" id="CHEBI:30616"/>
        <dbReference type="ChEBI" id="CHEBI:43474"/>
        <dbReference type="ChEBI" id="CHEBI:456216"/>
    </reaction>
</comment>
<comment type="similarity">
    <text evidence="4">Belongs to the SMC family. RAD50 subfamily.</text>
</comment>
<evidence type="ECO:0000256" key="3">
    <source>
        <dbReference type="ARBA" id="ARBA00004286"/>
    </source>
</evidence>
<dbReference type="SUPFAM" id="SSF52540">
    <property type="entry name" value="P-loop containing nucleoside triphosphate hydrolases"/>
    <property type="match status" value="1"/>
</dbReference>
<keyword evidence="7" id="KW-0547">Nucleotide-binding</keyword>
<dbReference type="GO" id="GO:0051880">
    <property type="term" value="F:G-quadruplex DNA binding"/>
    <property type="evidence" value="ECO:0007669"/>
    <property type="project" value="TreeGrafter"/>
</dbReference>
<evidence type="ECO:0000256" key="19">
    <source>
        <dbReference type="SAM" id="Coils"/>
    </source>
</evidence>
<dbReference type="GO" id="GO:0000794">
    <property type="term" value="C:condensed nuclear chromosome"/>
    <property type="evidence" value="ECO:0007669"/>
    <property type="project" value="TreeGrafter"/>
</dbReference>
<evidence type="ECO:0000256" key="6">
    <source>
        <dbReference type="ARBA" id="ARBA00022723"/>
    </source>
</evidence>
<keyword evidence="8" id="KW-0227">DNA damage</keyword>
<dbReference type="NCBIfam" id="TIGR00606">
    <property type="entry name" value="rad50"/>
    <property type="match status" value="1"/>
</dbReference>
<accession>A0AAV2ALB6</accession>
<feature type="binding site" evidence="18">
    <location>
        <position position="699"/>
    </location>
    <ligand>
        <name>Zn(2+)</name>
        <dbReference type="ChEBI" id="CHEBI:29105"/>
    </ligand>
</feature>
<evidence type="ECO:0000256" key="18">
    <source>
        <dbReference type="PROSITE-ProRule" id="PRU00471"/>
    </source>
</evidence>
<dbReference type="EMBL" id="CAXIEN010000182">
    <property type="protein sequence ID" value="CAL1284741.1"/>
    <property type="molecule type" value="Genomic_DNA"/>
</dbReference>
<organism evidence="21 22">
    <name type="scientific">Larinioides sclopetarius</name>
    <dbReference type="NCBI Taxonomy" id="280406"/>
    <lineage>
        <taxon>Eukaryota</taxon>
        <taxon>Metazoa</taxon>
        <taxon>Ecdysozoa</taxon>
        <taxon>Arthropoda</taxon>
        <taxon>Chelicerata</taxon>
        <taxon>Arachnida</taxon>
        <taxon>Araneae</taxon>
        <taxon>Araneomorphae</taxon>
        <taxon>Entelegynae</taxon>
        <taxon>Araneoidea</taxon>
        <taxon>Araneidae</taxon>
        <taxon>Larinioides</taxon>
    </lineage>
</organism>
<keyword evidence="6 18" id="KW-0479">Metal-binding</keyword>
<keyword evidence="14" id="KW-0234">DNA repair</keyword>
<keyword evidence="12" id="KW-0460">Magnesium</keyword>
<evidence type="ECO:0000256" key="1">
    <source>
        <dbReference type="ARBA" id="ARBA00001947"/>
    </source>
</evidence>
<feature type="coiled-coil region" evidence="19">
    <location>
        <begin position="913"/>
        <end position="1092"/>
    </location>
</feature>
<dbReference type="Pfam" id="PF13476">
    <property type="entry name" value="AAA_23"/>
    <property type="match status" value="1"/>
</dbReference>
<dbReference type="PROSITE" id="PS51131">
    <property type="entry name" value="ZN_HOOK"/>
    <property type="match status" value="1"/>
</dbReference>
<comment type="subcellular location">
    <subcellularLocation>
        <location evidence="3">Chromosome</location>
    </subcellularLocation>
    <subcellularLocation>
        <location evidence="2">Nucleus</location>
    </subcellularLocation>
</comment>
<evidence type="ECO:0000256" key="4">
    <source>
        <dbReference type="ARBA" id="ARBA00009439"/>
    </source>
</evidence>
<name>A0AAV2ALB6_9ARAC</name>
<dbReference type="InterPro" id="IPR027417">
    <property type="entry name" value="P-loop_NTPase"/>
</dbReference>
<dbReference type="Gene3D" id="3.40.50.300">
    <property type="entry name" value="P-loop containing nucleotide triphosphate hydrolases"/>
    <property type="match status" value="2"/>
</dbReference>
<dbReference type="InterPro" id="IPR038729">
    <property type="entry name" value="Rad50/SbcC_AAA"/>
</dbReference>
<dbReference type="PANTHER" id="PTHR18867:SF12">
    <property type="entry name" value="DNA REPAIR PROTEIN RAD50"/>
    <property type="match status" value="1"/>
</dbReference>
<dbReference type="GO" id="GO:0016887">
    <property type="term" value="F:ATP hydrolysis activity"/>
    <property type="evidence" value="ECO:0007669"/>
    <property type="project" value="InterPro"/>
</dbReference>
<dbReference type="GO" id="GO:0046872">
    <property type="term" value="F:metal ion binding"/>
    <property type="evidence" value="ECO:0007669"/>
    <property type="project" value="UniProtKB-UniRule"/>
</dbReference>
<proteinExistence type="inferred from homology"/>